<evidence type="ECO:0000313" key="2">
    <source>
        <dbReference type="Proteomes" id="UP000002899"/>
    </source>
</evidence>
<dbReference type="KEGG" id="bmic:BMR1_01G00320"/>
<gene>
    <name evidence="1" type="ORF">BMR1_01G00320</name>
</gene>
<name>I7IF66_BABMR</name>
<dbReference type="VEuPathDB" id="PiroplasmaDB:BMR1_01G00320"/>
<accession>I7IF66</accession>
<reference evidence="1 2" key="3">
    <citation type="journal article" date="2016" name="Sci. Rep.">
        <title>Genome-wide diversity and gene expression profiling of Babesia microti isolates identify polymorphic genes that mediate host-pathogen interactions.</title>
        <authorList>
            <person name="Silva J.C."/>
            <person name="Cornillot E."/>
            <person name="McCracken C."/>
            <person name="Usmani-Brown S."/>
            <person name="Dwivedi A."/>
            <person name="Ifeonu O.O."/>
            <person name="Crabtree J."/>
            <person name="Gotia H.T."/>
            <person name="Virji A.Z."/>
            <person name="Reynes C."/>
            <person name="Colinge J."/>
            <person name="Kumar V."/>
            <person name="Lawres L."/>
            <person name="Pazzi J.E."/>
            <person name="Pablo J.V."/>
            <person name="Hung C."/>
            <person name="Brancato J."/>
            <person name="Kumari P."/>
            <person name="Orvis J."/>
            <person name="Tretina K."/>
            <person name="Chibucos M."/>
            <person name="Ott S."/>
            <person name="Sadzewicz L."/>
            <person name="Sengamalay N."/>
            <person name="Shetty A.C."/>
            <person name="Su Q."/>
            <person name="Tallon L."/>
            <person name="Fraser C.M."/>
            <person name="Frutos R."/>
            <person name="Molina D.M."/>
            <person name="Krause P.J."/>
            <person name="Ben Mamoun C."/>
        </authorList>
    </citation>
    <scope>NUCLEOTIDE SEQUENCE [LARGE SCALE GENOMIC DNA]</scope>
    <source>
        <strain evidence="1 2">RI</strain>
    </source>
</reference>
<dbReference type="EMBL" id="FO082871">
    <property type="protein sequence ID" value="CCF72536.1"/>
    <property type="molecule type" value="Genomic_DNA"/>
</dbReference>
<sequence length="524" mass="59948">MINEKVASRLIFCGNPHNNYIIPDNNLDSNENSKGDLPGIESTLDYWYPMEQRSISSLLEEFEFLLERARLLDLVSRPFLEFVNSVLIYLYRQIQRNGKYKECLEQLVRDAYLECIKLPKEEGLNSKIITDLSQFVAPKLNIRGIIPCDCDEAIDLANSYFKKRGISKPDIQAKVEQIEMLENKILISDMQALGHIPLLCDRYIDWPTTDSNHTDKLTGFTCTNTKHALPSTTNSTLHWSERNDFITYIKSTNANLVKLIRCAISSTPIHCVWIFTTGQLNFGTIKTSKSAFQPILDMVPLANDTFTWSQFSAMKDKIQLLYPLERLPEFTKNNYIDGYFKILPQVENFDGTNYSPLKIKIVGQDGFKFDANELKISTGIEKGMINYINLEDQKYELSKVCGVVTLKADITEDNKQVIIDKNCYPSITPRYTISLNSNVASTIQISDLLDKCAEFGIKNLTFIVESCNLAYTLAKSLCVGLEKRAQFNVAPWYNKYFGIHIHIMNMGSNLEEISEFLDQRTLIY</sequence>
<dbReference type="Proteomes" id="UP000002899">
    <property type="component" value="Chromosome I"/>
</dbReference>
<dbReference type="GeneID" id="24423146"/>
<reference evidence="1 2" key="1">
    <citation type="journal article" date="2012" name="Nucleic Acids Res.">
        <title>Sequencing of the smallest Apicomplexan genome from the human pathogen Babesia microti.</title>
        <authorList>
            <person name="Cornillot E."/>
            <person name="Hadj-Kaddour K."/>
            <person name="Dassouli A."/>
            <person name="Noel B."/>
            <person name="Ranwez V."/>
            <person name="Vacherie B."/>
            <person name="Augagneur Y."/>
            <person name="Bres V."/>
            <person name="Duclos A."/>
            <person name="Randazzo S."/>
            <person name="Carcy B."/>
            <person name="Debierre-Grockiego F."/>
            <person name="Delbecq S."/>
            <person name="Moubri-Menage K."/>
            <person name="Shams-Eldin H."/>
            <person name="Usmani-Brown S."/>
            <person name="Bringaud F."/>
            <person name="Wincker P."/>
            <person name="Vivares C.P."/>
            <person name="Schwarz R.T."/>
            <person name="Schetters T.P."/>
            <person name="Krause P.J."/>
            <person name="Gorenflot A."/>
            <person name="Berry V."/>
            <person name="Barbe V."/>
            <person name="Ben Mamoun C."/>
        </authorList>
    </citation>
    <scope>NUCLEOTIDE SEQUENCE [LARGE SCALE GENOMIC DNA]</scope>
    <source>
        <strain evidence="1 2">RI</strain>
    </source>
</reference>
<proteinExistence type="predicted"/>
<protein>
    <submittedName>
        <fullName evidence="1">Uncharacterized protein</fullName>
    </submittedName>
</protein>
<keyword evidence="2" id="KW-1185">Reference proteome</keyword>
<organism evidence="1 2">
    <name type="scientific">Babesia microti (strain RI)</name>
    <dbReference type="NCBI Taxonomy" id="1133968"/>
    <lineage>
        <taxon>Eukaryota</taxon>
        <taxon>Sar</taxon>
        <taxon>Alveolata</taxon>
        <taxon>Apicomplexa</taxon>
        <taxon>Aconoidasida</taxon>
        <taxon>Piroplasmida</taxon>
        <taxon>Babesiidae</taxon>
        <taxon>Babesia</taxon>
    </lineage>
</organism>
<dbReference type="RefSeq" id="XP_012647145.1">
    <property type="nucleotide sequence ID" value="XM_012791691.1"/>
</dbReference>
<evidence type="ECO:0000313" key="1">
    <source>
        <dbReference type="EMBL" id="CCF72536.1"/>
    </source>
</evidence>
<reference evidence="1 2" key="2">
    <citation type="journal article" date="2013" name="PLoS ONE">
        <title>Whole genome mapping and re-organization of the nuclear and mitochondrial genomes of Babesia microti isolates.</title>
        <authorList>
            <person name="Cornillot E."/>
            <person name="Dassouli A."/>
            <person name="Garg A."/>
            <person name="Pachikara N."/>
            <person name="Randazzo S."/>
            <person name="Depoix D."/>
            <person name="Carcy B."/>
            <person name="Delbecq S."/>
            <person name="Frutos R."/>
            <person name="Silva J.C."/>
            <person name="Sutton R."/>
            <person name="Krause P.J."/>
            <person name="Mamoun C.B."/>
        </authorList>
    </citation>
    <scope>NUCLEOTIDE SEQUENCE [LARGE SCALE GENOMIC DNA]</scope>
    <source>
        <strain evidence="1 2">RI</strain>
    </source>
</reference>
<dbReference type="AlphaFoldDB" id="I7IF66"/>